<evidence type="ECO:0000313" key="2">
    <source>
        <dbReference type="Proteomes" id="UP000007881"/>
    </source>
</evidence>
<sequence length="710" mass="78928">MITHTDIRRHRPTLLIGPRVGAQGQPFRATFSFTRSTASRNHDMLKFLFGVEEEGTYNVLAFSHKGGSPWAPSGSRLEDASGISVAGTRTAAHAVSTPNPSDRVWVRVASDGAAVTAKMLLDNTGPPSEAAWSGAGEAYRSTAFPMNGGRVGFRSAYGVAFVRHFTLETDHDNDGSWTREYDALIDHPGGHATIRYEHDAAGNLTFDGVFSYAYDAWNRLVSVRNAYREAGAGQSVQEGSVVTAMAYDGLGRRTTRAVQNSGNLDFTHHAYFDGQRQVEERNGSDLVLRQQVWGLDYIDELVSTSLNFDPTDTTESVCERHFYALHDSQYNILGIVAAGGALVERYEYTPYGQRQVYGSGTLKLDVNGDGSQDQDDTALVQALVNDPTHPDHHLADIYSDGQINQNDVSAMGEIYAFAYYDGPEANHLDRSDLKRLTPRLGTTRGPAYAAWLTAPVYTTLNPFGHQGLHHDEATGLIYNRARMLHPTLGRFVQRDPLGNRVSWRSVRPRFTRNREDGRTMMVVSRAEDIAYVLYPQLQYFAGMSLYEYAASSPRSLVDPTGLVPWPAIVVGTCLNESTDRCQIIWHDYDNPKDGGDFELLRPGERSGSKDRCDYVYLNGEWYKNRSRLVYVADSPLDPYVKYKKTRGGKYLKSPLSPVSRAPDGPWYPGRTGKKPSKTICEKYCECNLLSDPAHQGPDCDDDCVKRCEDL</sequence>
<dbReference type="NCBIfam" id="TIGR03696">
    <property type="entry name" value="Rhs_assc_core"/>
    <property type="match status" value="1"/>
</dbReference>
<dbReference type="eggNOG" id="COG3209">
    <property type="taxonomic scope" value="Bacteria"/>
</dbReference>
<dbReference type="EMBL" id="AP012338">
    <property type="protein sequence ID" value="BAM02982.1"/>
    <property type="molecule type" value="Genomic_DNA"/>
</dbReference>
<dbReference type="GO" id="GO:0000272">
    <property type="term" value="P:polysaccharide catabolic process"/>
    <property type="evidence" value="ECO:0007669"/>
    <property type="project" value="InterPro"/>
</dbReference>
<evidence type="ECO:0000313" key="1">
    <source>
        <dbReference type="EMBL" id="BAM02982.1"/>
    </source>
</evidence>
<dbReference type="HOGENOM" id="CLU_388747_0_0_0"/>
<reference evidence="1 2" key="1">
    <citation type="submission" date="2012-02" db="EMBL/GenBank/DDBJ databases">
        <title>Complete genome sequence of Phycisphaera mikurensis NBRC 102666.</title>
        <authorList>
            <person name="Ankai A."/>
            <person name="Hosoyama A."/>
            <person name="Terui Y."/>
            <person name="Sekine M."/>
            <person name="Fukai R."/>
            <person name="Kato Y."/>
            <person name="Nakamura S."/>
            <person name="Yamada-Narita S."/>
            <person name="Kawakoshi A."/>
            <person name="Fukunaga Y."/>
            <person name="Yamazaki S."/>
            <person name="Fujita N."/>
        </authorList>
    </citation>
    <scope>NUCLEOTIDE SEQUENCE [LARGE SCALE GENOMIC DNA]</scope>
    <source>
        <strain evidence="2">NBRC 102666 / KCTC 22515 / FYK2301M01</strain>
    </source>
</reference>
<dbReference type="InterPro" id="IPR022385">
    <property type="entry name" value="Rhs_assc_core"/>
</dbReference>
<dbReference type="Proteomes" id="UP000007881">
    <property type="component" value="Chromosome"/>
</dbReference>
<protein>
    <recommendedName>
        <fullName evidence="3">Rhs family protein</fullName>
    </recommendedName>
</protein>
<organism evidence="1 2">
    <name type="scientific">Phycisphaera mikurensis (strain NBRC 102666 / KCTC 22515 / FYK2301M01)</name>
    <dbReference type="NCBI Taxonomy" id="1142394"/>
    <lineage>
        <taxon>Bacteria</taxon>
        <taxon>Pseudomonadati</taxon>
        <taxon>Planctomycetota</taxon>
        <taxon>Phycisphaerae</taxon>
        <taxon>Phycisphaerales</taxon>
        <taxon>Phycisphaeraceae</taxon>
        <taxon>Phycisphaera</taxon>
    </lineage>
</organism>
<dbReference type="Gene3D" id="1.10.1330.10">
    <property type="entry name" value="Dockerin domain"/>
    <property type="match status" value="1"/>
</dbReference>
<dbReference type="PANTHER" id="PTHR32305">
    <property type="match status" value="1"/>
</dbReference>
<dbReference type="PANTHER" id="PTHR32305:SF15">
    <property type="entry name" value="PROTEIN RHSA-RELATED"/>
    <property type="match status" value="1"/>
</dbReference>
<dbReference type="InterPro" id="IPR050708">
    <property type="entry name" value="T6SS_VgrG/RHS"/>
</dbReference>
<dbReference type="InterPro" id="IPR036439">
    <property type="entry name" value="Dockerin_dom_sf"/>
</dbReference>
<keyword evidence="2" id="KW-1185">Reference proteome</keyword>
<dbReference type="STRING" id="1142394.PSMK_08230"/>
<dbReference type="KEGG" id="phm:PSMK_08230"/>
<proteinExistence type="predicted"/>
<gene>
    <name evidence="1" type="ordered locus">PSMK_08230</name>
</gene>
<dbReference type="Gene3D" id="2.180.10.10">
    <property type="entry name" value="RHS repeat-associated core"/>
    <property type="match status" value="1"/>
</dbReference>
<accession>I0ICJ4</accession>
<name>I0ICJ4_PHYMF</name>
<dbReference type="AlphaFoldDB" id="I0ICJ4"/>
<evidence type="ECO:0008006" key="3">
    <source>
        <dbReference type="Google" id="ProtNLM"/>
    </source>
</evidence>